<comment type="caution">
    <text evidence="6">The sequence shown here is derived from an EMBL/GenBank/DDBJ whole genome shotgun (WGS) entry which is preliminary data.</text>
</comment>
<evidence type="ECO:0000256" key="4">
    <source>
        <dbReference type="RuleBase" id="RU000454"/>
    </source>
</evidence>
<dbReference type="InterPro" id="IPR001461">
    <property type="entry name" value="Aspartic_peptidase_A1"/>
</dbReference>
<dbReference type="PANTHER" id="PTHR47966:SF51">
    <property type="entry name" value="BETA-SITE APP-CLEAVING ENZYME, ISOFORM A-RELATED"/>
    <property type="match status" value="1"/>
</dbReference>
<feature type="disulfide bond" evidence="3">
    <location>
        <begin position="329"/>
        <end position="366"/>
    </location>
</feature>
<dbReference type="PRINTS" id="PR00792">
    <property type="entry name" value="PEPSIN"/>
</dbReference>
<reference evidence="6 7" key="1">
    <citation type="journal article" date="2024" name="Nat. Commun.">
        <title>Phylogenomics reveals the evolutionary origins of lichenization in chlorophyte algae.</title>
        <authorList>
            <person name="Puginier C."/>
            <person name="Libourel C."/>
            <person name="Otte J."/>
            <person name="Skaloud P."/>
            <person name="Haon M."/>
            <person name="Grisel S."/>
            <person name="Petersen M."/>
            <person name="Berrin J.G."/>
            <person name="Delaux P.M."/>
            <person name="Dal Grande F."/>
            <person name="Keller J."/>
        </authorList>
    </citation>
    <scope>NUCLEOTIDE SEQUENCE [LARGE SCALE GENOMIC DNA]</scope>
    <source>
        <strain evidence="6 7">SAG 245.80</strain>
    </source>
</reference>
<evidence type="ECO:0000256" key="2">
    <source>
        <dbReference type="PIRSR" id="PIRSR601461-1"/>
    </source>
</evidence>
<dbReference type="FunFam" id="2.40.70.10:FF:000008">
    <property type="entry name" value="Cathepsin D"/>
    <property type="match status" value="1"/>
</dbReference>
<organism evidence="6 7">
    <name type="scientific">Elliptochloris bilobata</name>
    <dbReference type="NCBI Taxonomy" id="381761"/>
    <lineage>
        <taxon>Eukaryota</taxon>
        <taxon>Viridiplantae</taxon>
        <taxon>Chlorophyta</taxon>
        <taxon>core chlorophytes</taxon>
        <taxon>Trebouxiophyceae</taxon>
        <taxon>Trebouxiophyceae incertae sedis</taxon>
        <taxon>Elliptochloris clade</taxon>
        <taxon>Elliptochloris</taxon>
    </lineage>
</organism>
<keyword evidence="4" id="KW-0064">Aspartyl protease</keyword>
<accession>A0AAW1RAS3</accession>
<dbReference type="SUPFAM" id="SSF50630">
    <property type="entry name" value="Acid proteases"/>
    <property type="match status" value="1"/>
</dbReference>
<dbReference type="GO" id="GO:0004190">
    <property type="term" value="F:aspartic-type endopeptidase activity"/>
    <property type="evidence" value="ECO:0007669"/>
    <property type="project" value="UniProtKB-KW"/>
</dbReference>
<feature type="active site" evidence="2">
    <location>
        <position position="291"/>
    </location>
</feature>
<evidence type="ECO:0000256" key="3">
    <source>
        <dbReference type="PIRSR" id="PIRSR601461-2"/>
    </source>
</evidence>
<keyword evidence="4" id="KW-0645">Protease</keyword>
<feature type="domain" description="Peptidase A1" evidence="5">
    <location>
        <begin position="87"/>
        <end position="403"/>
    </location>
</feature>
<dbReference type="Gene3D" id="2.40.70.10">
    <property type="entry name" value="Acid Proteases"/>
    <property type="match status" value="2"/>
</dbReference>
<dbReference type="Proteomes" id="UP001445335">
    <property type="component" value="Unassembled WGS sequence"/>
</dbReference>
<keyword evidence="7" id="KW-1185">Reference proteome</keyword>
<keyword evidence="4" id="KW-0378">Hydrolase</keyword>
<dbReference type="PROSITE" id="PS00141">
    <property type="entry name" value="ASP_PROTEASE"/>
    <property type="match status" value="1"/>
</dbReference>
<dbReference type="InterPro" id="IPR021109">
    <property type="entry name" value="Peptidase_aspartic_dom_sf"/>
</dbReference>
<evidence type="ECO:0000256" key="1">
    <source>
        <dbReference type="ARBA" id="ARBA00007447"/>
    </source>
</evidence>
<dbReference type="PROSITE" id="PS51767">
    <property type="entry name" value="PEPTIDASE_A1"/>
    <property type="match status" value="1"/>
</dbReference>
<gene>
    <name evidence="6" type="ORF">WJX81_006612</name>
</gene>
<dbReference type="InterPro" id="IPR001969">
    <property type="entry name" value="Aspartic_peptidase_AS"/>
</dbReference>
<dbReference type="InterPro" id="IPR033121">
    <property type="entry name" value="PEPTIDASE_A1"/>
</dbReference>
<dbReference type="AlphaFoldDB" id="A0AAW1RAS3"/>
<proteinExistence type="inferred from homology"/>
<dbReference type="Pfam" id="PF00026">
    <property type="entry name" value="Asp"/>
    <property type="match status" value="1"/>
</dbReference>
<feature type="disulfide bond" evidence="3">
    <location>
        <begin position="118"/>
        <end position="123"/>
    </location>
</feature>
<comment type="similarity">
    <text evidence="1 4">Belongs to the peptidase A1 family.</text>
</comment>
<evidence type="ECO:0000313" key="7">
    <source>
        <dbReference type="Proteomes" id="UP001445335"/>
    </source>
</evidence>
<sequence>MASPSLAAGIRAAGSGRGQGACASLVATRPSWSNWDAAAHAQQSPRQASWLGLPAAIYRTRMQAKVDLFRHSVHDANHARNARNVLYYGTILLGSHNVSLNVCFDTGSADLWVPSQDCDAPSCLAHTRYSYEASTTFQPTPAEFSIRYGTGAVRGHVALETVALAQPQLRLTRQSVGLAVESTADFASASCDGIFGLALPALAKEGGAPAFFRMVEAGMLDAPMFAVWLSPDPLAEPAGHVHFGGHERSRYVGAMHELEVISTKYWTVALTGVAVGERRLPALHAEGAILDSGTSMITASDADAAAINQAIPGMRREAGGSSWRLVSGCAAVDALPDITLELGGFDFALTPRQYMIMVGGGADAYCISAVVGGGLARRLVLGDTFLRAFYSVLPVSRPLRSSWRAYENRLSW</sequence>
<evidence type="ECO:0000313" key="6">
    <source>
        <dbReference type="EMBL" id="KAK9830928.1"/>
    </source>
</evidence>
<dbReference type="EMBL" id="JALJOU010000049">
    <property type="protein sequence ID" value="KAK9830928.1"/>
    <property type="molecule type" value="Genomic_DNA"/>
</dbReference>
<dbReference type="GO" id="GO:0006508">
    <property type="term" value="P:proteolysis"/>
    <property type="evidence" value="ECO:0007669"/>
    <property type="project" value="UniProtKB-KW"/>
</dbReference>
<keyword evidence="3" id="KW-1015">Disulfide bond</keyword>
<name>A0AAW1RAS3_9CHLO</name>
<evidence type="ECO:0000259" key="5">
    <source>
        <dbReference type="PROSITE" id="PS51767"/>
    </source>
</evidence>
<feature type="active site" evidence="2">
    <location>
        <position position="105"/>
    </location>
</feature>
<dbReference type="PANTHER" id="PTHR47966">
    <property type="entry name" value="BETA-SITE APP-CLEAVING ENZYME, ISOFORM A-RELATED"/>
    <property type="match status" value="1"/>
</dbReference>
<protein>
    <recommendedName>
        <fullName evidence="5">Peptidase A1 domain-containing protein</fullName>
    </recommendedName>
</protein>